<dbReference type="Proteomes" id="UP000199365">
    <property type="component" value="Unassembled WGS sequence"/>
</dbReference>
<reference evidence="2" key="1">
    <citation type="submission" date="2016-10" db="EMBL/GenBank/DDBJ databases">
        <authorList>
            <person name="Varghese N."/>
            <person name="Submissions S."/>
        </authorList>
    </citation>
    <scope>NUCLEOTIDE SEQUENCE [LARGE SCALE GENOMIC DNA]</scope>
    <source>
        <strain evidence="2">DUS833</strain>
    </source>
</reference>
<dbReference type="EMBL" id="FNKX01000002">
    <property type="protein sequence ID" value="SDR49565.1"/>
    <property type="molecule type" value="Genomic_DNA"/>
</dbReference>
<evidence type="ECO:0000313" key="1">
    <source>
        <dbReference type="EMBL" id="SDR49565.1"/>
    </source>
</evidence>
<sequence length="95" mass="10429">MSCIKLNDLSLNLALDRKAMAAIRGGGGAPWIYGWIQPYVPQTPSIGPVVNLYEVSNNFYANQMINQFQSVDVRNTGANANLTVSPDARNRNDMV</sequence>
<accession>A0A1H1JIV0</accession>
<dbReference type="AlphaFoldDB" id="A0A1H1JIV0"/>
<proteinExistence type="predicted"/>
<gene>
    <name evidence="1" type="ORF">SAMN05445850_4886</name>
</gene>
<keyword evidence="2" id="KW-1185">Reference proteome</keyword>
<organism evidence="1 2">
    <name type="scientific">Paraburkholderia tuberum</name>
    <dbReference type="NCBI Taxonomy" id="157910"/>
    <lineage>
        <taxon>Bacteria</taxon>
        <taxon>Pseudomonadati</taxon>
        <taxon>Pseudomonadota</taxon>
        <taxon>Betaproteobacteria</taxon>
        <taxon>Burkholderiales</taxon>
        <taxon>Burkholderiaceae</taxon>
        <taxon>Paraburkholderia</taxon>
    </lineage>
</organism>
<protein>
    <submittedName>
        <fullName evidence="1">Uncharacterized protein</fullName>
    </submittedName>
</protein>
<name>A0A1H1JIV0_9BURK</name>
<dbReference type="RefSeq" id="WP_090807566.1">
    <property type="nucleotide sequence ID" value="NZ_FNKX01000002.1"/>
</dbReference>
<evidence type="ECO:0000313" key="2">
    <source>
        <dbReference type="Proteomes" id="UP000199365"/>
    </source>
</evidence>